<reference evidence="1" key="1">
    <citation type="submission" date="2014-05" db="EMBL/GenBank/DDBJ databases">
        <authorList>
            <person name="Chronopoulou M."/>
        </authorList>
    </citation>
    <scope>NUCLEOTIDE SEQUENCE</scope>
    <source>
        <tissue evidence="1">Whole organism</tissue>
    </source>
</reference>
<accession>A0A0K2TPN5</accession>
<sequence>GASEKWFKYRLLSGTLEVGDKFFKEQRILCSFCNTDKKITGHLFWDSAILKDLYKRVSQLLLEKFKGKTNREDF</sequence>
<dbReference type="EMBL" id="HACA01010469">
    <property type="protein sequence ID" value="CDW27830.1"/>
    <property type="molecule type" value="Transcribed_RNA"/>
</dbReference>
<organism evidence="1">
    <name type="scientific">Lepeophtheirus salmonis</name>
    <name type="common">Salmon louse</name>
    <name type="synonym">Caligus salmonis</name>
    <dbReference type="NCBI Taxonomy" id="72036"/>
    <lineage>
        <taxon>Eukaryota</taxon>
        <taxon>Metazoa</taxon>
        <taxon>Ecdysozoa</taxon>
        <taxon>Arthropoda</taxon>
        <taxon>Crustacea</taxon>
        <taxon>Multicrustacea</taxon>
        <taxon>Hexanauplia</taxon>
        <taxon>Copepoda</taxon>
        <taxon>Siphonostomatoida</taxon>
        <taxon>Caligidae</taxon>
        <taxon>Lepeophtheirus</taxon>
    </lineage>
</organism>
<dbReference type="AlphaFoldDB" id="A0A0K2TPN5"/>
<evidence type="ECO:0000313" key="1">
    <source>
        <dbReference type="EMBL" id="CDW27830.1"/>
    </source>
</evidence>
<proteinExistence type="predicted"/>
<name>A0A0K2TPN5_LEPSM</name>
<protein>
    <submittedName>
        <fullName evidence="1">Uncharacterized protein</fullName>
    </submittedName>
</protein>
<feature type="non-terminal residue" evidence="1">
    <location>
        <position position="1"/>
    </location>
</feature>